<reference evidence="1" key="4">
    <citation type="submission" date="2024-03" db="EMBL/GenBank/DDBJ databases">
        <title>Improved genome assembly of Candida auris strain B8441 and annotation of B11205.</title>
        <authorList>
            <person name="Cauldron N.C."/>
            <person name="Shea T."/>
            <person name="Cuomo C.A."/>
        </authorList>
    </citation>
    <scope>NUCLEOTIDE SEQUENCE</scope>
    <source>
        <strain evidence="1">B8441</strain>
    </source>
</reference>
<dbReference type="VEuPathDB" id="FungiDB:B9J08_004136"/>
<dbReference type="VEuPathDB" id="FungiDB:CJI96_0005163"/>
<reference evidence="1 3" key="3">
    <citation type="journal article" date="2018" name="Nat. Commun.">
        <title>Genomic insights into multidrug-resistance, mating and virulence in Candida auris and related emerging species.</title>
        <authorList>
            <person name="Munoz J.F."/>
            <person name="Gade L."/>
            <person name="Chow N.A."/>
            <person name="Loparev V.N."/>
            <person name="Juieng P."/>
            <person name="Berkow E.L."/>
            <person name="Farrer R.A."/>
            <person name="Litvintseva A.P."/>
            <person name="Cuomo C.A."/>
        </authorList>
    </citation>
    <scope>GENOME REANNOTATION</scope>
    <source>
        <strain evidence="1 3">B8441</strain>
    </source>
</reference>
<dbReference type="VEuPathDB" id="FungiDB:CJJ09_005289"/>
<gene>
    <name evidence="2" type="ORF">B9J08_004136</name>
    <name evidence="1" type="ORF">B9J08_04890</name>
</gene>
<dbReference type="EMBL" id="PEKT03000006">
    <property type="protein sequence ID" value="KAK8438541.1"/>
    <property type="molecule type" value="Genomic_DNA"/>
</dbReference>
<dbReference type="EMBL" id="PEKT02000008">
    <property type="protein sequence ID" value="PIS50321.1"/>
    <property type="molecule type" value="Genomic_DNA"/>
</dbReference>
<reference evidence="2 3" key="1">
    <citation type="journal article" date="2017" name="Clin. Infect. Dis.">
        <title>Simultaneous emergence of multidrug-resistant Candida auris on 3 continents confirmed by whole-genome sequencing and epidemiological analyses.</title>
        <authorList>
            <person name="Lockhart S.R."/>
            <person name="Etienne K.A."/>
            <person name="Vallabhaneni S."/>
            <person name="Farooqi J."/>
            <person name="Chowdhary A."/>
            <person name="Govender N.P."/>
            <person name="Colombo A.L."/>
            <person name="Calvo B."/>
            <person name="Cuomo C.A."/>
            <person name="Desjardins C.A."/>
            <person name="Berkow E.L."/>
            <person name="Castanheira M."/>
            <person name="Magobo R.E."/>
            <person name="Jabeen K."/>
            <person name="Asghar R.J."/>
            <person name="Meis J.F."/>
            <person name="Jackson B."/>
            <person name="Chiller T."/>
            <person name="Litvintseva A.P."/>
        </authorList>
    </citation>
    <scope>NUCLEOTIDE SEQUENCE [LARGE SCALE GENOMIC DNA]</scope>
    <source>
        <strain evidence="2 3">B8441</strain>
    </source>
</reference>
<dbReference type="Gene3D" id="3.80.10.10">
    <property type="entry name" value="Ribonuclease Inhibitor"/>
    <property type="match status" value="1"/>
</dbReference>
<reference evidence="2" key="2">
    <citation type="submission" date="2017-11" db="EMBL/GenBank/DDBJ databases">
        <title>Candida auris genome assembly and annotation.</title>
        <authorList>
            <person name="Munoz J.F."/>
            <person name="Gade L.G."/>
            <person name="Chow N.A."/>
            <person name="Litvintseva A.P."/>
            <person name="Loparev V.N."/>
            <person name="Cuomo C.A."/>
        </authorList>
    </citation>
    <scope>NUCLEOTIDE SEQUENCE</scope>
    <source>
        <strain evidence="2">B8441</strain>
    </source>
</reference>
<evidence type="ECO:0000313" key="1">
    <source>
        <dbReference type="EMBL" id="KAK8438541.1"/>
    </source>
</evidence>
<evidence type="ECO:0008006" key="4">
    <source>
        <dbReference type="Google" id="ProtNLM"/>
    </source>
</evidence>
<comment type="caution">
    <text evidence="2">The sequence shown here is derived from an EMBL/GenBank/DDBJ whole genome shotgun (WGS) entry which is preliminary data.</text>
</comment>
<dbReference type="VEuPathDB" id="FungiDB:CJJ07_002431"/>
<keyword evidence="3" id="KW-1185">Reference proteome</keyword>
<dbReference type="VEuPathDB" id="FungiDB:QG37_04091"/>
<accession>A0A2H0ZI34</accession>
<name>A0A2H0ZI34_CANAR</name>
<dbReference type="Proteomes" id="UP000230249">
    <property type="component" value="Unassembled WGS sequence"/>
</dbReference>
<dbReference type="VEuPathDB" id="FungiDB:CJI97_004199"/>
<evidence type="ECO:0000313" key="2">
    <source>
        <dbReference type="EMBL" id="PIS50321.1"/>
    </source>
</evidence>
<dbReference type="SUPFAM" id="SSF52047">
    <property type="entry name" value="RNI-like"/>
    <property type="match status" value="1"/>
</dbReference>
<organism evidence="2">
    <name type="scientific">Candidozyma auris</name>
    <name type="common">Yeast</name>
    <name type="synonym">Candida auris</name>
    <dbReference type="NCBI Taxonomy" id="498019"/>
    <lineage>
        <taxon>Eukaryota</taxon>
        <taxon>Fungi</taxon>
        <taxon>Dikarya</taxon>
        <taxon>Ascomycota</taxon>
        <taxon>Saccharomycotina</taxon>
        <taxon>Pichiomycetes</taxon>
        <taxon>Metschnikowiaceae</taxon>
        <taxon>Candidozyma</taxon>
    </lineage>
</organism>
<dbReference type="AlphaFoldDB" id="A0A2H0ZI34"/>
<protein>
    <recommendedName>
        <fullName evidence="4">F-box domain-containing protein</fullName>
    </recommendedName>
</protein>
<proteinExistence type="predicted"/>
<sequence length="561" mass="65334">MTSWLNAPVGYTKNPVDPRPRTCSPSTSYAVSLPPPSRPMLHWLNRELCSQIAFFLNQHDTLSFALTCKDVASASLPRLYHKVVVDADYTEFRKEYDVPCTYIKSSYSFKKLVSRYTGRYPIHVFVVAKLPDTMKTFDEKVVGHLLHFFPTLHHLHTLHWLSDNFSLEYLRLLPSPEVVRELRLNLNQREHTREFVPFGFTNLTHFHARPFDDMKRLANLVNDVLCCADVDRLGHTLQSLKLSRHGLSEEICPLHSRHLDRIFREEAAWHAQHSSFQGLRNIYCLFNHTKLHNVRLALTELCLDDLFVYRDDAEVLAKATDLSVLRKLELRNIHEFAQWSYEPEVPSFLQSLAPLVTELTHLRLDYRETRRDSVPSMLASCQNLVELDLVIKLNDVKNQYVDPEESYLEYAQRLRELTQLVKLSVELNEERPFGDVSLCTPVQIIQSIGRMPNLRFLRLNPTDSGQSLKQFLHILKRLTRLEILDVFGTRAGGAPHMALGTTHPNIYDEWLKVQHVAFLFGDRQDSLRYVRINKCVFEYIETAEPRDEIDRWFEAQVRVGE</sequence>
<dbReference type="InterPro" id="IPR032675">
    <property type="entry name" value="LRR_dom_sf"/>
</dbReference>
<evidence type="ECO:0000313" key="3">
    <source>
        <dbReference type="Proteomes" id="UP000230249"/>
    </source>
</evidence>
<dbReference type="OMA" id="IMARYFN"/>